<protein>
    <submittedName>
        <fullName evidence="1">Uncharacterized protein</fullName>
    </submittedName>
</protein>
<accession>A0AC61U607</accession>
<organism evidence="1 2">
    <name type="scientific">Janibacter limosus</name>
    <dbReference type="NCBI Taxonomy" id="53458"/>
    <lineage>
        <taxon>Bacteria</taxon>
        <taxon>Bacillati</taxon>
        <taxon>Actinomycetota</taxon>
        <taxon>Actinomycetes</taxon>
        <taxon>Micrococcales</taxon>
        <taxon>Intrasporangiaceae</taxon>
        <taxon>Janibacter</taxon>
    </lineage>
</organism>
<sequence>MGNHVVDVWWSDLRAMDRRLLAQLDPVEARRAEGIASAADLGRFVVGAVLLRVAVAAATGADPRAVSIDRTCDECGCPHGRPRVAGLHVSVAHAGPPVVVATSPDPVGVDVEALDRGPDVETRVRGEATFKSTGSRDPAGRHVQPLPVPLHGYLAALAFDGTGEVGGHHPRSGRVRGGAREGEGRAARDPHLLEVVRIPGGISLRSCSPGSASP</sequence>
<evidence type="ECO:0000313" key="2">
    <source>
        <dbReference type="Proteomes" id="UP001059663"/>
    </source>
</evidence>
<evidence type="ECO:0000313" key="1">
    <source>
        <dbReference type="EMBL" id="UUZ45490.1"/>
    </source>
</evidence>
<gene>
    <name evidence="1" type="ORF">LP422_05065</name>
</gene>
<dbReference type="EMBL" id="CP087977">
    <property type="protein sequence ID" value="UUZ45490.1"/>
    <property type="molecule type" value="Genomic_DNA"/>
</dbReference>
<dbReference type="Proteomes" id="UP001059663">
    <property type="component" value="Chromosome"/>
</dbReference>
<proteinExistence type="predicted"/>
<reference evidence="1" key="1">
    <citation type="submission" date="2021-11" db="EMBL/GenBank/DDBJ databases">
        <title>Study of the species diversity of bacterial strains isolated from a unique natural object - Shulgan-Tash cave (Bashkiria).</title>
        <authorList>
            <person name="Sazanova A.L."/>
            <person name="Chirak E.R."/>
            <person name="Safronova V.I."/>
        </authorList>
    </citation>
    <scope>NUCLEOTIDE SEQUENCE</scope>
    <source>
        <strain evidence="1">P1</strain>
    </source>
</reference>
<name>A0AC61U607_9MICO</name>